<dbReference type="AlphaFoldDB" id="A0A9W9JKI3"/>
<dbReference type="InterPro" id="IPR000560">
    <property type="entry name" value="His_Pase_clade-2"/>
</dbReference>
<evidence type="ECO:0000313" key="3">
    <source>
        <dbReference type="Proteomes" id="UP001150904"/>
    </source>
</evidence>
<dbReference type="Pfam" id="PF00328">
    <property type="entry name" value="His_Phos_2"/>
    <property type="match status" value="1"/>
</dbReference>
<gene>
    <name evidence="2" type="ORF">N7498_006853</name>
</gene>
<evidence type="ECO:0000256" key="1">
    <source>
        <dbReference type="ARBA" id="ARBA00005375"/>
    </source>
</evidence>
<name>A0A9W9JKI3_9EURO</name>
<dbReference type="PANTHER" id="PTHR11567:SF195">
    <property type="entry name" value="ACID PHOSPHATASE, PUTATIVE (AFU_ORTHOLOGUE AFUA_3G14570)-RELATED"/>
    <property type="match status" value="1"/>
</dbReference>
<reference evidence="2" key="1">
    <citation type="submission" date="2022-12" db="EMBL/GenBank/DDBJ databases">
        <authorList>
            <person name="Petersen C."/>
        </authorList>
    </citation>
    <scope>NUCLEOTIDE SEQUENCE</scope>
    <source>
        <strain evidence="2">IBT 15544</strain>
    </source>
</reference>
<dbReference type="EMBL" id="JAPQKR010000014">
    <property type="protein sequence ID" value="KAJ5197736.1"/>
    <property type="molecule type" value="Genomic_DNA"/>
</dbReference>
<dbReference type="PANTHER" id="PTHR11567">
    <property type="entry name" value="ACID PHOSPHATASE-RELATED"/>
    <property type="match status" value="1"/>
</dbReference>
<dbReference type="Proteomes" id="UP001150904">
    <property type="component" value="Unassembled WGS sequence"/>
</dbReference>
<keyword evidence="3" id="KW-1185">Reference proteome</keyword>
<comment type="similarity">
    <text evidence="1">Belongs to the histidine acid phosphatase family.</text>
</comment>
<dbReference type="SUPFAM" id="SSF53254">
    <property type="entry name" value="Phosphoglycerate mutase-like"/>
    <property type="match status" value="1"/>
</dbReference>
<dbReference type="GeneID" id="83181216"/>
<organism evidence="2 3">
    <name type="scientific">Penicillium cinerascens</name>
    <dbReference type="NCBI Taxonomy" id="70096"/>
    <lineage>
        <taxon>Eukaryota</taxon>
        <taxon>Fungi</taxon>
        <taxon>Dikarya</taxon>
        <taxon>Ascomycota</taxon>
        <taxon>Pezizomycotina</taxon>
        <taxon>Eurotiomycetes</taxon>
        <taxon>Eurotiomycetidae</taxon>
        <taxon>Eurotiales</taxon>
        <taxon>Aspergillaceae</taxon>
        <taxon>Penicillium</taxon>
    </lineage>
</organism>
<dbReference type="InterPro" id="IPR050645">
    <property type="entry name" value="Histidine_acid_phosphatase"/>
</dbReference>
<reference evidence="2" key="2">
    <citation type="journal article" date="2023" name="IMA Fungus">
        <title>Comparative genomic study of the Penicillium genus elucidates a diverse pangenome and 15 lateral gene transfer events.</title>
        <authorList>
            <person name="Petersen C."/>
            <person name="Sorensen T."/>
            <person name="Nielsen M.R."/>
            <person name="Sondergaard T.E."/>
            <person name="Sorensen J.L."/>
            <person name="Fitzpatrick D.A."/>
            <person name="Frisvad J.C."/>
            <person name="Nielsen K.L."/>
        </authorList>
    </citation>
    <scope>NUCLEOTIDE SEQUENCE</scope>
    <source>
        <strain evidence="2">IBT 15544</strain>
    </source>
</reference>
<proteinExistence type="inferred from homology"/>
<evidence type="ECO:0000313" key="2">
    <source>
        <dbReference type="EMBL" id="KAJ5197736.1"/>
    </source>
</evidence>
<dbReference type="GO" id="GO:0016791">
    <property type="term" value="F:phosphatase activity"/>
    <property type="evidence" value="ECO:0007669"/>
    <property type="project" value="TreeGrafter"/>
</dbReference>
<dbReference type="Gene3D" id="3.40.50.1240">
    <property type="entry name" value="Phosphoglycerate mutase-like"/>
    <property type="match status" value="1"/>
</dbReference>
<dbReference type="InterPro" id="IPR029033">
    <property type="entry name" value="His_PPase_superfam"/>
</dbReference>
<dbReference type="RefSeq" id="XP_058306164.1">
    <property type="nucleotide sequence ID" value="XM_058453915.1"/>
</dbReference>
<sequence>MFSMGVSLITPASSTVAPEDTFYPPLDSISYITGGAGLSFSEKFTAPAEGPASMVSAAYDYCAMPHPHPDRYQPPLPVQNRSVEAQLVYVEYIQRHQRRTAYNILPGGEDQTYNCDNVHPYLYAEPAAGSPSSIEALAVYAQTYSDPTNPFIIDFVNGSCQYPQLTLGGILNGYQHGRDLWAVYGDSMKLLPSSPDTQKALPGLSCEGFLPNHREPLPLHQQPPGVDTVNQVISCQARSKLLAKIQSTDAWKEHLEVTRPLRARLARLFRANMTEWMSTFDHFADNFQARLCNGYRLPCSRSDPLSCVTEDEAEVFRAADWEWNYWWRQNQNASRYIQLTEGLFLKEIAERLKSTSQRTLGRVYTHSFVHDGDLGPVLGAMGIQRLRWPGMGSNMAFEVWKTNEHQFFVRVLYGGHPLRTVHGDLEWVPLPDIVTQLMVHVPDDIVSMCNDS</sequence>
<comment type="caution">
    <text evidence="2">The sequence shown here is derived from an EMBL/GenBank/DDBJ whole genome shotgun (WGS) entry which is preliminary data.</text>
</comment>
<protein>
    <submittedName>
        <fullName evidence="2">Histidine acid phosphatase</fullName>
    </submittedName>
</protein>
<accession>A0A9W9JKI3</accession>
<dbReference type="OrthoDB" id="10262962at2759"/>